<evidence type="ECO:0000313" key="2">
    <source>
        <dbReference type="Proteomes" id="UP000229344"/>
    </source>
</evidence>
<dbReference type="GO" id="GO:0097367">
    <property type="term" value="F:carbohydrate derivative binding"/>
    <property type="evidence" value="ECO:0007669"/>
    <property type="project" value="InterPro"/>
</dbReference>
<dbReference type="SUPFAM" id="SSF53697">
    <property type="entry name" value="SIS domain"/>
    <property type="match status" value="1"/>
</dbReference>
<gene>
    <name evidence="1" type="ORF">COU16_01615</name>
</gene>
<sequence length="309" mass="33268">MNPLQTLQTFDAQSLPNLDTVVLGALEFLETASIPKVTIPFKKPIIVGSANAHSVSKLLFADTAAVFANESTFAAVCSTHTDADGVVVLSASGSKHAVTVTEYALAHGMSVVLLTNTEKSPAVALLTPDHVHLFPKIREPYTYNVSTYLSMILGHSGEDPAAIRTWIEEKVAPICTPELAAYDAFCFLIPPQCAATAPMIVTKFDELFGPMLLGRVFTSEGAKHAKTVVDSPRECFISFGEENNLFGGVDTRITIPLPKDAGPAAMLAIAYYVVGTIQGVKPPFFKENIADYMEKTEELFGKKLSIIVE</sequence>
<protein>
    <recommendedName>
        <fullName evidence="3">SIS domain-containing protein</fullName>
    </recommendedName>
</protein>
<evidence type="ECO:0000313" key="1">
    <source>
        <dbReference type="EMBL" id="PIR84276.1"/>
    </source>
</evidence>
<dbReference type="GO" id="GO:1901135">
    <property type="term" value="P:carbohydrate derivative metabolic process"/>
    <property type="evidence" value="ECO:0007669"/>
    <property type="project" value="InterPro"/>
</dbReference>
<dbReference type="EMBL" id="PFBI01000006">
    <property type="protein sequence ID" value="PIR84276.1"/>
    <property type="molecule type" value="Genomic_DNA"/>
</dbReference>
<accession>A0A2H0UF32</accession>
<dbReference type="InterPro" id="IPR046348">
    <property type="entry name" value="SIS_dom_sf"/>
</dbReference>
<dbReference type="AlphaFoldDB" id="A0A2H0UF32"/>
<comment type="caution">
    <text evidence="1">The sequence shown here is derived from an EMBL/GenBank/DDBJ whole genome shotgun (WGS) entry which is preliminary data.</text>
</comment>
<evidence type="ECO:0008006" key="3">
    <source>
        <dbReference type="Google" id="ProtNLM"/>
    </source>
</evidence>
<name>A0A2H0UF32_9BACT</name>
<dbReference type="Proteomes" id="UP000229344">
    <property type="component" value="Unassembled WGS sequence"/>
</dbReference>
<reference evidence="2" key="1">
    <citation type="submission" date="2017-09" db="EMBL/GenBank/DDBJ databases">
        <title>Depth-based differentiation of microbial function through sediment-hosted aquifers and enrichment of novel symbionts in the deep terrestrial subsurface.</title>
        <authorList>
            <person name="Probst A.J."/>
            <person name="Ladd B."/>
            <person name="Jarett J.K."/>
            <person name="Geller-Mcgrath D.E."/>
            <person name="Sieber C.M.K."/>
            <person name="Emerson J.B."/>
            <person name="Anantharaman K."/>
            <person name="Thomas B.C."/>
            <person name="Malmstrom R."/>
            <person name="Stieglmeier M."/>
            <person name="Klingl A."/>
            <person name="Woyke T."/>
            <person name="Ryan C.M."/>
            <person name="Banfield J.F."/>
        </authorList>
    </citation>
    <scope>NUCLEOTIDE SEQUENCE [LARGE SCALE GENOMIC DNA]</scope>
</reference>
<proteinExistence type="predicted"/>
<organism evidence="1 2">
    <name type="scientific">Candidatus Kaiserbacteria bacterium CG10_big_fil_rev_8_21_14_0_10_47_16</name>
    <dbReference type="NCBI Taxonomy" id="1974608"/>
    <lineage>
        <taxon>Bacteria</taxon>
        <taxon>Candidatus Kaiseribacteriota</taxon>
    </lineage>
</organism>